<dbReference type="PATRIC" id="fig|1560201.3.peg.3361"/>
<evidence type="ECO:0000313" key="3">
    <source>
        <dbReference type="Proteomes" id="UP000036851"/>
    </source>
</evidence>
<sequence length="88" mass="8945">MSKGFILLGDKTSHGGQVISASSTMVVNGKKVALIGDQVSCPQTGHGVNKIVEGAADWMSDGKPIAVQGCRCECGCQLISSVPEVAVG</sequence>
<dbReference type="STRING" id="1560201.NG42_15870"/>
<dbReference type="EMBL" id="JRXF01000056">
    <property type="protein sequence ID" value="KOC87875.1"/>
    <property type="molecule type" value="Genomic_DNA"/>
</dbReference>
<keyword evidence="4" id="KW-1185">Reference proteome</keyword>
<evidence type="ECO:0000313" key="1">
    <source>
        <dbReference type="EMBL" id="KOC87875.1"/>
    </source>
</evidence>
<dbReference type="Gene3D" id="2.60.200.60">
    <property type="match status" value="1"/>
</dbReference>
<proteinExistence type="predicted"/>
<protein>
    <recommendedName>
        <fullName evidence="5">PAAR repeat-containing protein</fullName>
    </recommendedName>
</protein>
<dbReference type="EMBL" id="JRXE01000023">
    <property type="protein sequence ID" value="KOC88537.1"/>
    <property type="molecule type" value="Genomic_DNA"/>
</dbReference>
<dbReference type="CDD" id="cd14744">
    <property type="entry name" value="PAAR_CT_2"/>
    <property type="match status" value="1"/>
</dbReference>
<organism evidence="2 4">
    <name type="scientific">Winslowiella iniecta</name>
    <dbReference type="NCBI Taxonomy" id="1560201"/>
    <lineage>
        <taxon>Bacteria</taxon>
        <taxon>Pseudomonadati</taxon>
        <taxon>Pseudomonadota</taxon>
        <taxon>Gammaproteobacteria</taxon>
        <taxon>Enterobacterales</taxon>
        <taxon>Erwiniaceae</taxon>
        <taxon>Winslowiella</taxon>
    </lineage>
</organism>
<dbReference type="AlphaFoldDB" id="A0A0L7SZI9"/>
<accession>A0A0L7SZI9</accession>
<dbReference type="Proteomes" id="UP000036851">
    <property type="component" value="Unassembled WGS sequence"/>
</dbReference>
<dbReference type="OrthoDB" id="6860016at2"/>
<comment type="caution">
    <text evidence="2">The sequence shown here is derived from an EMBL/GenBank/DDBJ whole genome shotgun (WGS) entry which is preliminary data.</text>
</comment>
<name>A0A0L7SZI9_9GAMM</name>
<reference evidence="3 4" key="1">
    <citation type="journal article" date="2015" name="Int. J. Syst. Evol. Microbiol.">
        <title>Erwinia iniecta sp. nov., isolated from Russian wheat aphids (Diuraphis noxia).</title>
        <authorList>
            <person name="Campillo T."/>
            <person name="Luna E."/>
            <person name="Portier P."/>
            <person name="Fischer-Le Saux M."/>
            <person name="Lapitan N."/>
            <person name="Tisserat N.A."/>
            <person name="Leach J.E."/>
        </authorList>
    </citation>
    <scope>NUCLEOTIDE SEQUENCE [LARGE SCALE GENOMIC DNA]</scope>
    <source>
        <strain evidence="2 4">B120</strain>
        <strain evidence="1 3">B149</strain>
    </source>
</reference>
<evidence type="ECO:0000313" key="4">
    <source>
        <dbReference type="Proteomes" id="UP000037088"/>
    </source>
</evidence>
<dbReference type="InterPro" id="IPR008727">
    <property type="entry name" value="PAAR_motif"/>
</dbReference>
<dbReference type="RefSeq" id="WP_052900654.1">
    <property type="nucleotide sequence ID" value="NZ_JRXE01000023.1"/>
</dbReference>
<gene>
    <name evidence="2" type="ORF">NG42_15870</name>
    <name evidence="1" type="ORF">NG43_21050</name>
</gene>
<dbReference type="Pfam" id="PF05488">
    <property type="entry name" value="PAAR_motif"/>
    <property type="match status" value="1"/>
</dbReference>
<dbReference type="Proteomes" id="UP000037088">
    <property type="component" value="Unassembled WGS sequence"/>
</dbReference>
<evidence type="ECO:0008006" key="5">
    <source>
        <dbReference type="Google" id="ProtNLM"/>
    </source>
</evidence>
<evidence type="ECO:0000313" key="2">
    <source>
        <dbReference type="EMBL" id="KOC88537.1"/>
    </source>
</evidence>